<feature type="non-terminal residue" evidence="2">
    <location>
        <position position="134"/>
    </location>
</feature>
<feature type="domain" description="Ubiquitin-like" evidence="1">
    <location>
        <begin position="49"/>
        <end position="96"/>
    </location>
</feature>
<keyword evidence="3" id="KW-1185">Reference proteome</keyword>
<name>A0ABN9Q324_9DINO</name>
<dbReference type="InterPro" id="IPR000626">
    <property type="entry name" value="Ubiquitin-like_dom"/>
</dbReference>
<dbReference type="CDD" id="cd17039">
    <property type="entry name" value="Ubl_ubiquitin_like"/>
    <property type="match status" value="1"/>
</dbReference>
<evidence type="ECO:0000313" key="2">
    <source>
        <dbReference type="EMBL" id="CAK0800105.1"/>
    </source>
</evidence>
<dbReference type="Pfam" id="PF00240">
    <property type="entry name" value="ubiquitin"/>
    <property type="match status" value="1"/>
</dbReference>
<comment type="caution">
    <text evidence="2">The sequence shown here is derived from an EMBL/GenBank/DDBJ whole genome shotgun (WGS) entry which is preliminary data.</text>
</comment>
<dbReference type="EMBL" id="CAUYUJ010002293">
    <property type="protein sequence ID" value="CAK0800105.1"/>
    <property type="molecule type" value="Genomic_DNA"/>
</dbReference>
<evidence type="ECO:0000313" key="3">
    <source>
        <dbReference type="Proteomes" id="UP001189429"/>
    </source>
</evidence>
<reference evidence="2" key="1">
    <citation type="submission" date="2023-10" db="EMBL/GenBank/DDBJ databases">
        <authorList>
            <person name="Chen Y."/>
            <person name="Shah S."/>
            <person name="Dougan E. K."/>
            <person name="Thang M."/>
            <person name="Chan C."/>
        </authorList>
    </citation>
    <scope>NUCLEOTIDE SEQUENCE [LARGE SCALE GENOMIC DNA]</scope>
</reference>
<accession>A0ABN9Q324</accession>
<dbReference type="SUPFAM" id="SSF54236">
    <property type="entry name" value="Ubiquitin-like"/>
    <property type="match status" value="1"/>
</dbReference>
<gene>
    <name evidence="2" type="ORF">PCOR1329_LOCUS8363</name>
</gene>
<protein>
    <recommendedName>
        <fullName evidence="1">Ubiquitin-like domain-containing protein</fullName>
    </recommendedName>
</protein>
<dbReference type="Proteomes" id="UP001189429">
    <property type="component" value="Unassembled WGS sequence"/>
</dbReference>
<dbReference type="InterPro" id="IPR029071">
    <property type="entry name" value="Ubiquitin-like_domsf"/>
</dbReference>
<evidence type="ECO:0000259" key="1">
    <source>
        <dbReference type="PROSITE" id="PS50053"/>
    </source>
</evidence>
<dbReference type="PROSITE" id="PS50053">
    <property type="entry name" value="UBIQUITIN_2"/>
    <property type="match status" value="1"/>
</dbReference>
<organism evidence="2 3">
    <name type="scientific">Prorocentrum cordatum</name>
    <dbReference type="NCBI Taxonomy" id="2364126"/>
    <lineage>
        <taxon>Eukaryota</taxon>
        <taxon>Sar</taxon>
        <taxon>Alveolata</taxon>
        <taxon>Dinophyceae</taxon>
        <taxon>Prorocentrales</taxon>
        <taxon>Prorocentraceae</taxon>
        <taxon>Prorocentrum</taxon>
    </lineage>
</organism>
<dbReference type="Gene3D" id="3.10.20.90">
    <property type="entry name" value="Phosphatidylinositol 3-kinase Catalytic Subunit, Chain A, domain 1"/>
    <property type="match status" value="1"/>
</dbReference>
<sequence length="134" mass="14452">MKLSVVHIPDLLLKLGAGWSESELCRVQTISTRRWQVEVPEGPDLARFTVWQLKRLLEDQHGLSADEQVVRFRGRALDDAEPLVSCGVGPGAALLLGLLGAQRQAPDAAADGDAPVRCKEKVQGSLTTTEVRGG</sequence>
<proteinExistence type="predicted"/>